<organism evidence="9 10">
    <name type="scientific">Corynebacterium imitans</name>
    <dbReference type="NCBI Taxonomy" id="156978"/>
    <lineage>
        <taxon>Bacteria</taxon>
        <taxon>Bacillati</taxon>
        <taxon>Actinomycetota</taxon>
        <taxon>Actinomycetes</taxon>
        <taxon>Mycobacteriales</taxon>
        <taxon>Corynebacteriaceae</taxon>
        <taxon>Corynebacterium</taxon>
    </lineage>
</organism>
<dbReference type="EMBL" id="LT906467">
    <property type="protein sequence ID" value="SNV70683.1"/>
    <property type="molecule type" value="Genomic_DNA"/>
</dbReference>
<keyword evidence="4 9" id="KW-0378">Hydrolase</keyword>
<proteinExistence type="inferred from homology"/>
<dbReference type="PANTHER" id="PTHR10381">
    <property type="entry name" value="ATP-DEPENDENT CLP PROTEASE PROTEOLYTIC SUBUNIT"/>
    <property type="match status" value="1"/>
</dbReference>
<dbReference type="NCBIfam" id="NF045542">
    <property type="entry name" value="Clp_rel_HeadMat"/>
    <property type="match status" value="1"/>
</dbReference>
<dbReference type="CDD" id="cd07016">
    <property type="entry name" value="S14_ClpP_1"/>
    <property type="match status" value="1"/>
</dbReference>
<dbReference type="Gene3D" id="3.90.226.10">
    <property type="entry name" value="2-enoyl-CoA Hydratase, Chain A, domain 1"/>
    <property type="match status" value="1"/>
</dbReference>
<dbReference type="GO" id="GO:0006515">
    <property type="term" value="P:protein quality control for misfolded or incompletely synthesized proteins"/>
    <property type="evidence" value="ECO:0007669"/>
    <property type="project" value="TreeGrafter"/>
</dbReference>
<dbReference type="Pfam" id="PF00574">
    <property type="entry name" value="CLP_protease"/>
    <property type="match status" value="1"/>
</dbReference>
<dbReference type="InterPro" id="IPR029045">
    <property type="entry name" value="ClpP/crotonase-like_dom_sf"/>
</dbReference>
<protein>
    <recommendedName>
        <fullName evidence="6">ATP-dependent Clp protease proteolytic subunit</fullName>
    </recommendedName>
</protein>
<accession>A0A239ZIA5</accession>
<name>A0A239ZIA5_9CORY</name>
<feature type="region of interest" description="Disordered" evidence="8">
    <location>
        <begin position="350"/>
        <end position="373"/>
    </location>
</feature>
<dbReference type="PANTHER" id="PTHR10381:SF70">
    <property type="entry name" value="ATP-DEPENDENT CLP PROTEASE PROTEOLYTIC SUBUNIT"/>
    <property type="match status" value="1"/>
</dbReference>
<evidence type="ECO:0000256" key="2">
    <source>
        <dbReference type="ARBA" id="ARBA00022490"/>
    </source>
</evidence>
<dbReference type="RefSeq" id="WP_051904824.1">
    <property type="nucleotide sequence ID" value="NZ_CP009211.1"/>
</dbReference>
<keyword evidence="2" id="KW-0963">Cytoplasm</keyword>
<keyword evidence="5" id="KW-0720">Serine protease</keyword>
<evidence type="ECO:0000313" key="10">
    <source>
        <dbReference type="Proteomes" id="UP000215374"/>
    </source>
</evidence>
<evidence type="ECO:0000256" key="5">
    <source>
        <dbReference type="ARBA" id="ARBA00022825"/>
    </source>
</evidence>
<keyword evidence="3 9" id="KW-0645">Protease</keyword>
<feature type="region of interest" description="Disordered" evidence="8">
    <location>
        <begin position="191"/>
        <end position="217"/>
    </location>
</feature>
<reference evidence="9 10" key="1">
    <citation type="submission" date="2017-06" db="EMBL/GenBank/DDBJ databases">
        <authorList>
            <consortium name="Pathogen Informatics"/>
        </authorList>
    </citation>
    <scope>NUCLEOTIDE SEQUENCE [LARGE SCALE GENOMIC DNA]</scope>
    <source>
        <strain evidence="9 10">NCTC13015</strain>
    </source>
</reference>
<dbReference type="AlphaFoldDB" id="A0A239ZIA5"/>
<feature type="coiled-coil region" evidence="7">
    <location>
        <begin position="387"/>
        <end position="414"/>
    </location>
</feature>
<comment type="similarity">
    <text evidence="1 6">Belongs to the peptidase S14 family.</text>
</comment>
<sequence>MTEILLYGPIGADMWEPENAITAKTVMDQLSQVDGDVTVRISSGGGDVYEGIDIMTALKNHPGRVTVIVESLAASAASFIAVGGADEVLMRPSSELMIHRAWTFTDGNADDVRKTLSDLERQDLKLANIYASKAGGEVDDWLDAMSAETWYTAEEAVAAGLADRVVDANPATDAHTPTAAMRRRFKFANRAAAPPPPVTRSVSGDETTKPSDGQEGDAMSIKNLAQELGVEPDALREKLAGFFNEQVTVSGEVDVTYPEETGVAPTERVTVEPTVANVDGESTGDAGALGLVFAVSAAPDGWDVTVDESTGVVTAHAPSGVEPGDVVTVTVTVNESTEVPVAFKVRSLSEPAEGEATEPAFTTDGDEGGAGTDVVTVPRAVWDEYMADRAKYSAKLAEDKRRELEDKVDRHIREGRYSAGHRGAAIAAYQADPVAAEKVWGGLPKNVAVPVEEIGHSGDVANMTKVEKLRAKAAANRQCKKENK</sequence>
<dbReference type="Proteomes" id="UP000215374">
    <property type="component" value="Chromosome 1"/>
</dbReference>
<dbReference type="GO" id="GO:0004252">
    <property type="term" value="F:serine-type endopeptidase activity"/>
    <property type="evidence" value="ECO:0007669"/>
    <property type="project" value="InterPro"/>
</dbReference>
<evidence type="ECO:0000313" key="9">
    <source>
        <dbReference type="EMBL" id="SNV70683.1"/>
    </source>
</evidence>
<dbReference type="PRINTS" id="PR00127">
    <property type="entry name" value="CLPPROTEASEP"/>
</dbReference>
<evidence type="ECO:0000256" key="8">
    <source>
        <dbReference type="SAM" id="MobiDB-lite"/>
    </source>
</evidence>
<gene>
    <name evidence="9" type="primary">clpP_1</name>
    <name evidence="9" type="ORF">SAMEA4535761_01205</name>
</gene>
<evidence type="ECO:0000256" key="4">
    <source>
        <dbReference type="ARBA" id="ARBA00022801"/>
    </source>
</evidence>
<evidence type="ECO:0000256" key="7">
    <source>
        <dbReference type="SAM" id="Coils"/>
    </source>
</evidence>
<evidence type="ECO:0000256" key="3">
    <source>
        <dbReference type="ARBA" id="ARBA00022670"/>
    </source>
</evidence>
<dbReference type="GO" id="GO:0051117">
    <property type="term" value="F:ATPase binding"/>
    <property type="evidence" value="ECO:0007669"/>
    <property type="project" value="TreeGrafter"/>
</dbReference>
<dbReference type="InterPro" id="IPR001907">
    <property type="entry name" value="ClpP"/>
</dbReference>
<evidence type="ECO:0000256" key="6">
    <source>
        <dbReference type="RuleBase" id="RU003567"/>
    </source>
</evidence>
<dbReference type="OrthoDB" id="9806592at2"/>
<dbReference type="InterPro" id="IPR023562">
    <property type="entry name" value="ClpP/TepA"/>
</dbReference>
<dbReference type="SUPFAM" id="SSF52096">
    <property type="entry name" value="ClpP/crotonase"/>
    <property type="match status" value="1"/>
</dbReference>
<dbReference type="GO" id="GO:0009368">
    <property type="term" value="C:endopeptidase Clp complex"/>
    <property type="evidence" value="ECO:0007669"/>
    <property type="project" value="TreeGrafter"/>
</dbReference>
<evidence type="ECO:0000256" key="1">
    <source>
        <dbReference type="ARBA" id="ARBA00007039"/>
    </source>
</evidence>
<dbReference type="GO" id="GO:0004176">
    <property type="term" value="F:ATP-dependent peptidase activity"/>
    <property type="evidence" value="ECO:0007669"/>
    <property type="project" value="InterPro"/>
</dbReference>
<keyword evidence="7" id="KW-0175">Coiled coil</keyword>